<evidence type="ECO:0000313" key="2">
    <source>
        <dbReference type="EMBL" id="SJZ42472.1"/>
    </source>
</evidence>
<dbReference type="RefSeq" id="WP_036853980.1">
    <property type="nucleotide sequence ID" value="NZ_FUWL01000005.1"/>
</dbReference>
<organism evidence="2 3">
    <name type="scientific">Porphyromonas cangingivalis</name>
    <dbReference type="NCBI Taxonomy" id="36874"/>
    <lineage>
        <taxon>Bacteria</taxon>
        <taxon>Pseudomonadati</taxon>
        <taxon>Bacteroidota</taxon>
        <taxon>Bacteroidia</taxon>
        <taxon>Bacteroidales</taxon>
        <taxon>Porphyromonadaceae</taxon>
        <taxon>Porphyromonas</taxon>
    </lineage>
</organism>
<protein>
    <submittedName>
        <fullName evidence="2">Uncharacterized protein</fullName>
    </submittedName>
</protein>
<gene>
    <name evidence="2" type="ORF">SAMN02745205_00752</name>
</gene>
<feature type="transmembrane region" description="Helical" evidence="1">
    <location>
        <begin position="34"/>
        <end position="52"/>
    </location>
</feature>
<keyword evidence="1" id="KW-0812">Transmembrane</keyword>
<evidence type="ECO:0000256" key="1">
    <source>
        <dbReference type="SAM" id="Phobius"/>
    </source>
</evidence>
<evidence type="ECO:0000313" key="3">
    <source>
        <dbReference type="Proteomes" id="UP000189956"/>
    </source>
</evidence>
<accession>A0A1T4KJ57</accession>
<dbReference type="AlphaFoldDB" id="A0A1T4KJ57"/>
<sequence>MKNWKYNLQMAGIVTVLVVFAYMTGVVIFSKGNVYLKLLTSGVFFGLVWLAWEVRLELKREGY</sequence>
<feature type="transmembrane region" description="Helical" evidence="1">
    <location>
        <begin position="7"/>
        <end position="28"/>
    </location>
</feature>
<dbReference type="EMBL" id="FUWL01000005">
    <property type="protein sequence ID" value="SJZ42472.1"/>
    <property type="molecule type" value="Genomic_DNA"/>
</dbReference>
<reference evidence="2 3" key="1">
    <citation type="submission" date="2017-02" db="EMBL/GenBank/DDBJ databases">
        <authorList>
            <person name="Peterson S.W."/>
        </authorList>
    </citation>
    <scope>NUCLEOTIDE SEQUENCE [LARGE SCALE GENOMIC DNA]</scope>
    <source>
        <strain evidence="2 3">ATCC 700135</strain>
    </source>
</reference>
<name>A0A1T4KJ57_PORCN</name>
<keyword evidence="1" id="KW-1133">Transmembrane helix</keyword>
<keyword evidence="1" id="KW-0472">Membrane</keyword>
<proteinExistence type="predicted"/>
<dbReference type="Proteomes" id="UP000189956">
    <property type="component" value="Unassembled WGS sequence"/>
</dbReference>